<gene>
    <name evidence="2" type="ORF">HaLaN_10182</name>
</gene>
<comment type="caution">
    <text evidence="2">The sequence shown here is derived from an EMBL/GenBank/DDBJ whole genome shotgun (WGS) entry which is preliminary data.</text>
</comment>
<organism evidence="2 3">
    <name type="scientific">Haematococcus lacustris</name>
    <name type="common">Green alga</name>
    <name type="synonym">Haematococcus pluvialis</name>
    <dbReference type="NCBI Taxonomy" id="44745"/>
    <lineage>
        <taxon>Eukaryota</taxon>
        <taxon>Viridiplantae</taxon>
        <taxon>Chlorophyta</taxon>
        <taxon>core chlorophytes</taxon>
        <taxon>Chlorophyceae</taxon>
        <taxon>CS clade</taxon>
        <taxon>Chlamydomonadales</taxon>
        <taxon>Haematococcaceae</taxon>
        <taxon>Haematococcus</taxon>
    </lineage>
</organism>
<dbReference type="EMBL" id="BLLF01000696">
    <property type="protein sequence ID" value="GFH14176.1"/>
    <property type="molecule type" value="Genomic_DNA"/>
</dbReference>
<feature type="non-terminal residue" evidence="2">
    <location>
        <position position="1"/>
    </location>
</feature>
<name>A0A699Z4G8_HAELA</name>
<keyword evidence="3" id="KW-1185">Reference proteome</keyword>
<evidence type="ECO:0000313" key="2">
    <source>
        <dbReference type="EMBL" id="GFH14176.1"/>
    </source>
</evidence>
<protein>
    <submittedName>
        <fullName evidence="2">Uncharacterized protein</fullName>
    </submittedName>
</protein>
<sequence length="160" mass="17323">MEEQATNSSDLARLAAITPHVTDQLQVYKPELTRLDQKSDGIIKNIKEINATFSKTMVAHESVQAAEARRTSALEERMSKLEALVAVLPTWKEDLLAKIDSVGKDSRMKTEQLKNRAQVLEEQHAYDAALARAGADHARAAGRAGPGGAHAGQRAAGALR</sequence>
<evidence type="ECO:0000313" key="3">
    <source>
        <dbReference type="Proteomes" id="UP000485058"/>
    </source>
</evidence>
<reference evidence="2 3" key="1">
    <citation type="submission" date="2020-02" db="EMBL/GenBank/DDBJ databases">
        <title>Draft genome sequence of Haematococcus lacustris strain NIES-144.</title>
        <authorList>
            <person name="Morimoto D."/>
            <person name="Nakagawa S."/>
            <person name="Yoshida T."/>
            <person name="Sawayama S."/>
        </authorList>
    </citation>
    <scope>NUCLEOTIDE SEQUENCE [LARGE SCALE GENOMIC DNA]</scope>
    <source>
        <strain evidence="2 3">NIES-144</strain>
    </source>
</reference>
<proteinExistence type="predicted"/>
<accession>A0A699Z4G8</accession>
<feature type="compositionally biased region" description="Low complexity" evidence="1">
    <location>
        <begin position="151"/>
        <end position="160"/>
    </location>
</feature>
<evidence type="ECO:0000256" key="1">
    <source>
        <dbReference type="SAM" id="MobiDB-lite"/>
    </source>
</evidence>
<feature type="region of interest" description="Disordered" evidence="1">
    <location>
        <begin position="137"/>
        <end position="160"/>
    </location>
</feature>
<dbReference type="AlphaFoldDB" id="A0A699Z4G8"/>
<dbReference type="Proteomes" id="UP000485058">
    <property type="component" value="Unassembled WGS sequence"/>
</dbReference>